<dbReference type="Proteomes" id="UP000035081">
    <property type="component" value="Chromosome"/>
</dbReference>
<dbReference type="InterPro" id="IPR001279">
    <property type="entry name" value="Metallo-B-lactamas"/>
</dbReference>
<dbReference type="HOGENOM" id="CLU_030571_7_0_6"/>
<dbReference type="AlphaFoldDB" id="W5YT11"/>
<proteinExistence type="predicted"/>
<dbReference type="PANTHER" id="PTHR43084">
    <property type="entry name" value="PERSULFIDE DIOXYGENASE ETHE1"/>
    <property type="match status" value="1"/>
</dbReference>
<dbReference type="CDD" id="cd07724">
    <property type="entry name" value="POD-like_MBL-fold"/>
    <property type="match status" value="1"/>
</dbReference>
<gene>
    <name evidence="3" type="ORF">AU15_14270</name>
</gene>
<dbReference type="GO" id="GO:0016787">
    <property type="term" value="F:hydrolase activity"/>
    <property type="evidence" value="ECO:0007669"/>
    <property type="project" value="UniProtKB-KW"/>
</dbReference>
<accession>W5YT11</accession>
<organism evidence="3 4">
    <name type="scientific">Marinobacter salarius</name>
    <dbReference type="NCBI Taxonomy" id="1420917"/>
    <lineage>
        <taxon>Bacteria</taxon>
        <taxon>Pseudomonadati</taxon>
        <taxon>Pseudomonadota</taxon>
        <taxon>Gammaproteobacteria</taxon>
        <taxon>Pseudomonadales</taxon>
        <taxon>Marinobacteraceae</taxon>
        <taxon>Marinobacter</taxon>
    </lineage>
</organism>
<name>W5YT11_9GAMM</name>
<keyword evidence="3" id="KW-0378">Hydrolase</keyword>
<dbReference type="GO" id="GO:0070813">
    <property type="term" value="P:hydrogen sulfide metabolic process"/>
    <property type="evidence" value="ECO:0007669"/>
    <property type="project" value="TreeGrafter"/>
</dbReference>
<dbReference type="GO" id="GO:0006749">
    <property type="term" value="P:glutathione metabolic process"/>
    <property type="evidence" value="ECO:0007669"/>
    <property type="project" value="InterPro"/>
</dbReference>
<dbReference type="EMBL" id="CP007152">
    <property type="protein sequence ID" value="AHI32009.1"/>
    <property type="molecule type" value="Genomic_DNA"/>
</dbReference>
<protein>
    <submittedName>
        <fullName evidence="3">Zn-dependent hydrolase</fullName>
    </submittedName>
</protein>
<dbReference type="InterPro" id="IPR036866">
    <property type="entry name" value="RibonucZ/Hydroxyglut_hydro"/>
</dbReference>
<dbReference type="InterPro" id="IPR044528">
    <property type="entry name" value="POD-like_MBL-fold"/>
</dbReference>
<dbReference type="Pfam" id="PF00753">
    <property type="entry name" value="Lactamase_B"/>
    <property type="match status" value="2"/>
</dbReference>
<dbReference type="GO" id="GO:0050313">
    <property type="term" value="F:sulfur dioxygenase activity"/>
    <property type="evidence" value="ECO:0007669"/>
    <property type="project" value="InterPro"/>
</dbReference>
<dbReference type="Gene3D" id="3.60.15.10">
    <property type="entry name" value="Ribonuclease Z/Hydroxyacylglutathione hydrolase-like"/>
    <property type="match status" value="1"/>
</dbReference>
<evidence type="ECO:0000259" key="2">
    <source>
        <dbReference type="SMART" id="SM00849"/>
    </source>
</evidence>
<keyword evidence="1" id="KW-0479">Metal-binding</keyword>
<dbReference type="PANTHER" id="PTHR43084:SF1">
    <property type="entry name" value="PERSULFIDE DIOXYGENASE ETHE1, MITOCHONDRIAL"/>
    <property type="match status" value="1"/>
</dbReference>
<evidence type="ECO:0000256" key="1">
    <source>
        <dbReference type="ARBA" id="ARBA00022723"/>
    </source>
</evidence>
<evidence type="ECO:0000313" key="3">
    <source>
        <dbReference type="EMBL" id="AHI32009.1"/>
    </source>
</evidence>
<dbReference type="SUPFAM" id="SSF56281">
    <property type="entry name" value="Metallo-hydrolase/oxidoreductase"/>
    <property type="match status" value="1"/>
</dbReference>
<feature type="domain" description="Metallo-beta-lactamase" evidence="2">
    <location>
        <begin position="12"/>
        <end position="175"/>
    </location>
</feature>
<reference evidence="3 4" key="1">
    <citation type="journal article" date="2014" name="Genome Announc.">
        <title>Draft Genome Sequences of Marinobacter similis A3d10T and Marinobacter salarius R9SW1T.</title>
        <authorList>
            <person name="Ivanova E.P."/>
            <person name="Ng H.J."/>
            <person name="Webb H.K."/>
            <person name="Feng G."/>
            <person name="Oshima K."/>
            <person name="Hattori M."/>
            <person name="Ohkuma M."/>
            <person name="Sergeev A.F."/>
            <person name="Mikhailov V.V."/>
            <person name="Crawford R.J."/>
            <person name="Sawabe T."/>
        </authorList>
    </citation>
    <scope>NUCLEOTIDE SEQUENCE [LARGE SCALE GENOMIC DNA]</scope>
    <source>
        <strain evidence="4">A3d10 and R9SW1</strain>
    </source>
</reference>
<dbReference type="RefSeq" id="WP_041334566.1">
    <property type="nucleotide sequence ID" value="NZ_CP136693.1"/>
</dbReference>
<evidence type="ECO:0000313" key="4">
    <source>
        <dbReference type="Proteomes" id="UP000035081"/>
    </source>
</evidence>
<sequence>MLFRQFFDNTSSTYTYLIASGRGREALIIDPVKEYTQAYLDIINQLDLRLVRAIDTHTHADHFTALGDLRDETDCITTMGEFTNADCVSEQVSEGDRIDVDGIRLEALYTPGHTDESFSFYWKKGDQQAVFTGDVLLIRGSGRTDFQGGDPHKSYDSIVNKLFRLPDDTLVYPAHDYKGMLSSSIYEEKHYNPRLAGKSEAEYVQIMNDLNLPDPKLMDVAVPANLACGKQP</sequence>
<dbReference type="GO" id="GO:0046872">
    <property type="term" value="F:metal ion binding"/>
    <property type="evidence" value="ECO:0007669"/>
    <property type="project" value="UniProtKB-KW"/>
</dbReference>
<dbReference type="KEGG" id="msr:AU15_14270"/>
<dbReference type="SMART" id="SM00849">
    <property type="entry name" value="Lactamase_B"/>
    <property type="match status" value="1"/>
</dbReference>
<dbReference type="InterPro" id="IPR051682">
    <property type="entry name" value="Mito_Persulfide_Diox"/>
</dbReference>